<dbReference type="SUPFAM" id="SSF63520">
    <property type="entry name" value="PTS-regulatory domain, PRD"/>
    <property type="match status" value="2"/>
</dbReference>
<organism evidence="9 10">
    <name type="scientific">Oceanobacillus profundus</name>
    <dbReference type="NCBI Taxonomy" id="372463"/>
    <lineage>
        <taxon>Bacteria</taxon>
        <taxon>Bacillati</taxon>
        <taxon>Bacillota</taxon>
        <taxon>Bacilli</taxon>
        <taxon>Bacillales</taxon>
        <taxon>Bacillaceae</taxon>
        <taxon>Oceanobacillus</taxon>
    </lineage>
</organism>
<dbReference type="InterPro" id="IPR013011">
    <property type="entry name" value="PTS_EIIB_2"/>
</dbReference>
<dbReference type="Gene3D" id="3.40.930.10">
    <property type="entry name" value="Mannitol-specific EII, Chain A"/>
    <property type="match status" value="1"/>
</dbReference>
<dbReference type="GO" id="GO:0006355">
    <property type="term" value="P:regulation of DNA-templated transcription"/>
    <property type="evidence" value="ECO:0007669"/>
    <property type="project" value="InterPro"/>
</dbReference>
<dbReference type="PANTHER" id="PTHR30185:SF13">
    <property type="entry name" value="LICABCH OPERON REGULATOR-RELATED"/>
    <property type="match status" value="1"/>
</dbReference>
<keyword evidence="5" id="KW-0804">Transcription</keyword>
<dbReference type="SUPFAM" id="SSF55804">
    <property type="entry name" value="Phoshotransferase/anion transport protein"/>
    <property type="match status" value="1"/>
</dbReference>
<dbReference type="InterPro" id="IPR007737">
    <property type="entry name" value="Mga_HTH"/>
</dbReference>
<dbReference type="InterPro" id="IPR036634">
    <property type="entry name" value="PRD_sf"/>
</dbReference>
<evidence type="ECO:0000259" key="7">
    <source>
        <dbReference type="PROSITE" id="PS51099"/>
    </source>
</evidence>
<proteinExistence type="predicted"/>
<protein>
    <submittedName>
        <fullName evidence="9">Transcription antiterminator</fullName>
    </submittedName>
</protein>
<dbReference type="Pfam" id="PF08279">
    <property type="entry name" value="HTH_11"/>
    <property type="match status" value="1"/>
</dbReference>
<sequence length="637" mass="74153">MDNRLQSILQLLISSDEPMSSSQLSLNLQVSSKTVRNDIKELNHFLQKIDMQIVGFRGKGYKLKVENEEKLNKFLDENMRKEGEAIPSHPGDRVKYLVESLLLSSDYIKIEELEQKLFISRSTLQGDLKNVRKILEVYNLKLINRPYYGLKVIGDETKIRYCSSQYIFNQNQELIEESPAWHIILPEEDLKVIKNSILKNIRQHKIIISDISLHNLIMHVAIACRRIRENHAMENFLEESQEIRSKKEFIVAKQILKQVEEIGVCFNEKEIMYLAIHLLGTRMESSDEKAKALSVIDEEIFGLSKEIVKRIDKNYNFNLSEDQDLLLALSLHLKPVINRYKYQMNLRNPLLEDIKTKYPLSFEAALAAKDILYEKYELIIDENEIGYLALHIEAAQERLKNKTRNVRKCLIVCGSGLGSAQLLLYKLKDKFRDDLEVIGTTEYYNLNQQSLKEVDFIVSTIPIEEALDVPVIYVNTILSRKDINKIESVLSKDASIINNYLLERYTFLNVDFETPKEVIRYLCDKLLEDYKIDEDYVDSVLQRERYAPTSFGNLIAIPHPLEPKTKSTFWSIATLNKPILWGDKQVQIVILINIKKGNQDLCEMYQILVRLLDNMKLLLQLLECTSFEQFRTLMDTV</sequence>
<dbReference type="CDD" id="cd00211">
    <property type="entry name" value="PTS_IIA_fru"/>
    <property type="match status" value="1"/>
</dbReference>
<evidence type="ECO:0000259" key="6">
    <source>
        <dbReference type="PROSITE" id="PS51094"/>
    </source>
</evidence>
<accession>A0A417YB09</accession>
<comment type="caution">
    <text evidence="9">The sequence shown here is derived from an EMBL/GenBank/DDBJ whole genome shotgun (WGS) entry which is preliminary data.</text>
</comment>
<dbReference type="InterPro" id="IPR036390">
    <property type="entry name" value="WH_DNA-bd_sf"/>
</dbReference>
<name>A0A417YB09_9BACI</name>
<evidence type="ECO:0000313" key="9">
    <source>
        <dbReference type="EMBL" id="RHW29706.1"/>
    </source>
</evidence>
<dbReference type="InterPro" id="IPR011608">
    <property type="entry name" value="PRD"/>
</dbReference>
<feature type="domain" description="PRD" evidence="8">
    <location>
        <begin position="295"/>
        <end position="402"/>
    </location>
</feature>
<evidence type="ECO:0000256" key="3">
    <source>
        <dbReference type="ARBA" id="ARBA00023015"/>
    </source>
</evidence>
<dbReference type="Proteomes" id="UP000285456">
    <property type="component" value="Unassembled WGS sequence"/>
</dbReference>
<evidence type="ECO:0000313" key="10">
    <source>
        <dbReference type="Proteomes" id="UP000285456"/>
    </source>
</evidence>
<dbReference type="PROSITE" id="PS51099">
    <property type="entry name" value="PTS_EIIB_TYPE_2"/>
    <property type="match status" value="1"/>
</dbReference>
<dbReference type="Pfam" id="PF00874">
    <property type="entry name" value="PRD"/>
    <property type="match status" value="2"/>
</dbReference>
<evidence type="ECO:0000259" key="8">
    <source>
        <dbReference type="PROSITE" id="PS51372"/>
    </source>
</evidence>
<dbReference type="GO" id="GO:0008982">
    <property type="term" value="F:protein-N(PI)-phosphohistidine-sugar phosphotransferase activity"/>
    <property type="evidence" value="ECO:0007669"/>
    <property type="project" value="InterPro"/>
</dbReference>
<evidence type="ECO:0000256" key="2">
    <source>
        <dbReference type="ARBA" id="ARBA00022737"/>
    </source>
</evidence>
<dbReference type="Pfam" id="PF05043">
    <property type="entry name" value="Mga"/>
    <property type="match status" value="1"/>
</dbReference>
<dbReference type="InterPro" id="IPR002178">
    <property type="entry name" value="PTS_EIIA_type-2_dom"/>
</dbReference>
<dbReference type="PANTHER" id="PTHR30185">
    <property type="entry name" value="CRYPTIC BETA-GLUCOSIDE BGL OPERON ANTITERMINATOR"/>
    <property type="match status" value="1"/>
</dbReference>
<dbReference type="Gene3D" id="3.40.50.2300">
    <property type="match status" value="1"/>
</dbReference>
<dbReference type="InterPro" id="IPR016152">
    <property type="entry name" value="PTrfase/Anion_transptr"/>
</dbReference>
<dbReference type="OrthoDB" id="3710983at2"/>
<dbReference type="InterPro" id="IPR036388">
    <property type="entry name" value="WH-like_DNA-bd_sf"/>
</dbReference>
<dbReference type="Pfam" id="PF00359">
    <property type="entry name" value="PTS_EIIA_2"/>
    <property type="match status" value="1"/>
</dbReference>
<evidence type="ECO:0000256" key="5">
    <source>
        <dbReference type="ARBA" id="ARBA00023163"/>
    </source>
</evidence>
<evidence type="ECO:0000256" key="1">
    <source>
        <dbReference type="ARBA" id="ARBA00022679"/>
    </source>
</evidence>
<dbReference type="InterPro" id="IPR050661">
    <property type="entry name" value="BglG_antiterminators"/>
</dbReference>
<dbReference type="AlphaFoldDB" id="A0A417YB09"/>
<gene>
    <name evidence="9" type="ORF">D1B32_20340</name>
</gene>
<keyword evidence="3" id="KW-0805">Transcription regulation</keyword>
<feature type="domain" description="PTS EIIB type-2" evidence="7">
    <location>
        <begin position="407"/>
        <end position="498"/>
    </location>
</feature>
<keyword evidence="10" id="KW-1185">Reference proteome</keyword>
<keyword evidence="4" id="KW-0010">Activator</keyword>
<dbReference type="GO" id="GO:0009401">
    <property type="term" value="P:phosphoenolpyruvate-dependent sugar phosphotransferase system"/>
    <property type="evidence" value="ECO:0007669"/>
    <property type="project" value="InterPro"/>
</dbReference>
<keyword evidence="2" id="KW-0677">Repeat</keyword>
<feature type="domain" description="PRD" evidence="8">
    <location>
        <begin position="184"/>
        <end position="288"/>
    </location>
</feature>
<dbReference type="EMBL" id="QWEH01000020">
    <property type="protein sequence ID" value="RHW29706.1"/>
    <property type="molecule type" value="Genomic_DNA"/>
</dbReference>
<evidence type="ECO:0000256" key="4">
    <source>
        <dbReference type="ARBA" id="ARBA00023159"/>
    </source>
</evidence>
<reference evidence="9 10" key="1">
    <citation type="journal article" date="2007" name="Int. J. Syst. Evol. Microbiol.">
        <title>Oceanobacillus profundus sp. nov., isolated from a deep-sea sediment core.</title>
        <authorList>
            <person name="Kim Y.G."/>
            <person name="Choi D.H."/>
            <person name="Hyun S."/>
            <person name="Cho B.C."/>
        </authorList>
    </citation>
    <scope>NUCLEOTIDE SEQUENCE [LARGE SCALE GENOMIC DNA]</scope>
    <source>
        <strain evidence="9 10">DSM 18246</strain>
    </source>
</reference>
<dbReference type="PROSITE" id="PS51094">
    <property type="entry name" value="PTS_EIIA_TYPE_2"/>
    <property type="match status" value="1"/>
</dbReference>
<dbReference type="Gene3D" id="1.10.10.10">
    <property type="entry name" value="Winged helix-like DNA-binding domain superfamily/Winged helix DNA-binding domain"/>
    <property type="match status" value="1"/>
</dbReference>
<dbReference type="SUPFAM" id="SSF52794">
    <property type="entry name" value="PTS system IIB component-like"/>
    <property type="match status" value="1"/>
</dbReference>
<dbReference type="Gene3D" id="1.10.1790.10">
    <property type="entry name" value="PRD domain"/>
    <property type="match status" value="2"/>
</dbReference>
<dbReference type="CDD" id="cd05568">
    <property type="entry name" value="PTS_IIB_bgl_like"/>
    <property type="match status" value="1"/>
</dbReference>
<keyword evidence="1" id="KW-0808">Transferase</keyword>
<dbReference type="InterPro" id="IPR036095">
    <property type="entry name" value="PTS_EIIB-like_sf"/>
</dbReference>
<dbReference type="SUPFAM" id="SSF46785">
    <property type="entry name" value="Winged helix' DNA-binding domain"/>
    <property type="match status" value="1"/>
</dbReference>
<dbReference type="InterPro" id="IPR013196">
    <property type="entry name" value="HTH_11"/>
</dbReference>
<feature type="domain" description="PTS EIIA type-2" evidence="6">
    <location>
        <begin position="499"/>
        <end position="637"/>
    </location>
</feature>
<dbReference type="PROSITE" id="PS51372">
    <property type="entry name" value="PRD_2"/>
    <property type="match status" value="2"/>
</dbReference>
<dbReference type="RefSeq" id="WP_118890296.1">
    <property type="nucleotide sequence ID" value="NZ_PHUT01000020.1"/>
</dbReference>